<accession>A0AA36D6T3</accession>
<name>A0AA36D6T3_9BILA</name>
<dbReference type="EMBL" id="CATQJA010002664">
    <property type="protein sequence ID" value="CAJ0582172.1"/>
    <property type="molecule type" value="Genomic_DNA"/>
</dbReference>
<organism evidence="2 3">
    <name type="scientific">Mesorhabditis spiculigera</name>
    <dbReference type="NCBI Taxonomy" id="96644"/>
    <lineage>
        <taxon>Eukaryota</taxon>
        <taxon>Metazoa</taxon>
        <taxon>Ecdysozoa</taxon>
        <taxon>Nematoda</taxon>
        <taxon>Chromadorea</taxon>
        <taxon>Rhabditida</taxon>
        <taxon>Rhabditina</taxon>
        <taxon>Rhabditomorpha</taxon>
        <taxon>Rhabditoidea</taxon>
        <taxon>Rhabditidae</taxon>
        <taxon>Mesorhabditinae</taxon>
        <taxon>Mesorhabditis</taxon>
    </lineage>
</organism>
<gene>
    <name evidence="2" type="ORF">MSPICULIGERA_LOCUS20313</name>
</gene>
<dbReference type="Proteomes" id="UP001177023">
    <property type="component" value="Unassembled WGS sequence"/>
</dbReference>
<reference evidence="2" key="1">
    <citation type="submission" date="2023-06" db="EMBL/GenBank/DDBJ databases">
        <authorList>
            <person name="Delattre M."/>
        </authorList>
    </citation>
    <scope>NUCLEOTIDE SEQUENCE</scope>
    <source>
        <strain evidence="2">AF72</strain>
    </source>
</reference>
<keyword evidence="1" id="KW-0472">Membrane</keyword>
<feature type="non-terminal residue" evidence="2">
    <location>
        <position position="1"/>
    </location>
</feature>
<protein>
    <submittedName>
        <fullName evidence="2">Uncharacterized protein</fullName>
    </submittedName>
</protein>
<evidence type="ECO:0000313" key="3">
    <source>
        <dbReference type="Proteomes" id="UP001177023"/>
    </source>
</evidence>
<evidence type="ECO:0000313" key="2">
    <source>
        <dbReference type="EMBL" id="CAJ0582172.1"/>
    </source>
</evidence>
<comment type="caution">
    <text evidence="2">The sequence shown here is derived from an EMBL/GenBank/DDBJ whole genome shotgun (WGS) entry which is preliminary data.</text>
</comment>
<dbReference type="AlphaFoldDB" id="A0AA36D6T3"/>
<keyword evidence="1" id="KW-0812">Transmembrane</keyword>
<feature type="transmembrane region" description="Helical" evidence="1">
    <location>
        <begin position="15"/>
        <end position="36"/>
    </location>
</feature>
<keyword evidence="3" id="KW-1185">Reference proteome</keyword>
<proteinExistence type="predicted"/>
<evidence type="ECO:0000256" key="1">
    <source>
        <dbReference type="SAM" id="Phobius"/>
    </source>
</evidence>
<sequence length="129" mass="14795">MNLEVTELLIEGAFIYKQIALPLVVAIYSVTTYLVLTETPSGARSFVPYYMFLHVVKRHLYESLVETNVLQAFAIWLRETLAHIYTRGAIPPSREVLQKSSARRESVTSDLSSSYMAMLEMKHKRRVGR</sequence>
<keyword evidence="1" id="KW-1133">Transmembrane helix</keyword>